<evidence type="ECO:0000256" key="10">
    <source>
        <dbReference type="ARBA" id="ARBA00049339"/>
    </source>
</evidence>
<keyword evidence="16" id="KW-1185">Reference proteome</keyword>
<feature type="domain" description="DALR anticodon binding" evidence="13">
    <location>
        <begin position="429"/>
        <end position="551"/>
    </location>
</feature>
<organism evidence="15 16">
    <name type="scientific">Desulfonauticus submarinus</name>
    <dbReference type="NCBI Taxonomy" id="206665"/>
    <lineage>
        <taxon>Bacteria</taxon>
        <taxon>Pseudomonadati</taxon>
        <taxon>Thermodesulfobacteriota</taxon>
        <taxon>Desulfovibrionia</taxon>
        <taxon>Desulfovibrionales</taxon>
        <taxon>Desulfonauticaceae</taxon>
        <taxon>Desulfonauticus</taxon>
    </lineage>
</organism>
<dbReference type="Pfam" id="PF00750">
    <property type="entry name" value="tRNA-synt_1d"/>
    <property type="match status" value="1"/>
</dbReference>
<dbReference type="Pfam" id="PF03485">
    <property type="entry name" value="Arg_tRNA_synt_N"/>
    <property type="match status" value="1"/>
</dbReference>
<evidence type="ECO:0000313" key="16">
    <source>
        <dbReference type="Proteomes" id="UP000199602"/>
    </source>
</evidence>
<dbReference type="PANTHER" id="PTHR11956">
    <property type="entry name" value="ARGINYL-TRNA SYNTHETASE"/>
    <property type="match status" value="1"/>
</dbReference>
<comment type="catalytic activity">
    <reaction evidence="10 11">
        <text>tRNA(Arg) + L-arginine + ATP = L-arginyl-tRNA(Arg) + AMP + diphosphate</text>
        <dbReference type="Rhea" id="RHEA:20301"/>
        <dbReference type="Rhea" id="RHEA-COMP:9658"/>
        <dbReference type="Rhea" id="RHEA-COMP:9673"/>
        <dbReference type="ChEBI" id="CHEBI:30616"/>
        <dbReference type="ChEBI" id="CHEBI:32682"/>
        <dbReference type="ChEBI" id="CHEBI:33019"/>
        <dbReference type="ChEBI" id="CHEBI:78442"/>
        <dbReference type="ChEBI" id="CHEBI:78513"/>
        <dbReference type="ChEBI" id="CHEBI:456215"/>
        <dbReference type="EC" id="6.1.1.19"/>
    </reaction>
</comment>
<keyword evidence="9 11" id="KW-0030">Aminoacyl-tRNA synthetase</keyword>
<feature type="short sequence motif" description="'HIGH' region" evidence="11">
    <location>
        <begin position="124"/>
        <end position="134"/>
    </location>
</feature>
<evidence type="ECO:0000256" key="2">
    <source>
        <dbReference type="ARBA" id="ARBA00005594"/>
    </source>
</evidence>
<evidence type="ECO:0000256" key="11">
    <source>
        <dbReference type="HAMAP-Rule" id="MF_00123"/>
    </source>
</evidence>
<keyword evidence="4 11" id="KW-0963">Cytoplasm</keyword>
<dbReference type="AlphaFoldDB" id="A0A1H0A119"/>
<protein>
    <recommendedName>
        <fullName evidence="11">Arginine--tRNA ligase</fullName>
        <ecNumber evidence="11">6.1.1.19</ecNumber>
    </recommendedName>
    <alternativeName>
        <fullName evidence="11">Arginyl-tRNA synthetase</fullName>
        <shortName evidence="11">ArgRS</shortName>
    </alternativeName>
</protein>
<feature type="domain" description="Arginyl tRNA synthetase N-terminal" evidence="14">
    <location>
        <begin position="1"/>
        <end position="87"/>
    </location>
</feature>
<name>A0A1H0A119_9BACT</name>
<dbReference type="InterPro" id="IPR005148">
    <property type="entry name" value="Arg-tRNA-synth_N"/>
</dbReference>
<dbReference type="SUPFAM" id="SSF47323">
    <property type="entry name" value="Anticodon-binding domain of a subclass of class I aminoacyl-tRNA synthetases"/>
    <property type="match status" value="1"/>
</dbReference>
<evidence type="ECO:0000256" key="3">
    <source>
        <dbReference type="ARBA" id="ARBA00011245"/>
    </source>
</evidence>
<dbReference type="SUPFAM" id="SSF55190">
    <property type="entry name" value="Arginyl-tRNA synthetase (ArgRS), N-terminal 'additional' domain"/>
    <property type="match status" value="1"/>
</dbReference>
<evidence type="ECO:0000256" key="9">
    <source>
        <dbReference type="ARBA" id="ARBA00023146"/>
    </source>
</evidence>
<dbReference type="GO" id="GO:0004814">
    <property type="term" value="F:arginine-tRNA ligase activity"/>
    <property type="evidence" value="ECO:0007669"/>
    <property type="project" value="UniProtKB-UniRule"/>
</dbReference>
<dbReference type="SUPFAM" id="SSF52374">
    <property type="entry name" value="Nucleotidylyl transferase"/>
    <property type="match status" value="1"/>
</dbReference>
<evidence type="ECO:0000256" key="8">
    <source>
        <dbReference type="ARBA" id="ARBA00022917"/>
    </source>
</evidence>
<dbReference type="EMBL" id="FNIN01000001">
    <property type="protein sequence ID" value="SDN26861.1"/>
    <property type="molecule type" value="Genomic_DNA"/>
</dbReference>
<dbReference type="InterPro" id="IPR035684">
    <property type="entry name" value="ArgRS_core"/>
</dbReference>
<evidence type="ECO:0000256" key="6">
    <source>
        <dbReference type="ARBA" id="ARBA00022741"/>
    </source>
</evidence>
<dbReference type="PRINTS" id="PR01038">
    <property type="entry name" value="TRNASYNTHARG"/>
</dbReference>
<keyword evidence="7 11" id="KW-0067">ATP-binding</keyword>
<keyword evidence="5 11" id="KW-0436">Ligase</keyword>
<dbReference type="GO" id="GO:0006420">
    <property type="term" value="P:arginyl-tRNA aminoacylation"/>
    <property type="evidence" value="ECO:0007669"/>
    <property type="project" value="UniProtKB-UniRule"/>
</dbReference>
<dbReference type="OrthoDB" id="9803211at2"/>
<dbReference type="SMART" id="SM01016">
    <property type="entry name" value="Arg_tRNA_synt_N"/>
    <property type="match status" value="1"/>
</dbReference>
<dbReference type="Gene3D" id="3.30.1360.70">
    <property type="entry name" value="Arginyl tRNA synthetase N-terminal domain"/>
    <property type="match status" value="1"/>
</dbReference>
<dbReference type="InterPro" id="IPR014729">
    <property type="entry name" value="Rossmann-like_a/b/a_fold"/>
</dbReference>
<dbReference type="STRING" id="206665.SAMN04488516_101233"/>
<gene>
    <name evidence="11" type="primary">argS</name>
    <name evidence="15" type="ORF">SAMN04488516_101233</name>
</gene>
<evidence type="ECO:0000313" key="15">
    <source>
        <dbReference type="EMBL" id="SDN26861.1"/>
    </source>
</evidence>
<dbReference type="Pfam" id="PF05746">
    <property type="entry name" value="DALR_1"/>
    <property type="match status" value="1"/>
</dbReference>
<dbReference type="GO" id="GO:0005737">
    <property type="term" value="C:cytoplasm"/>
    <property type="evidence" value="ECO:0007669"/>
    <property type="project" value="UniProtKB-SubCell"/>
</dbReference>
<dbReference type="InterPro" id="IPR036695">
    <property type="entry name" value="Arg-tRNA-synth_N_sf"/>
</dbReference>
<comment type="subcellular location">
    <subcellularLocation>
        <location evidence="1 11">Cytoplasm</location>
    </subcellularLocation>
</comment>
<dbReference type="CDD" id="cd00671">
    <property type="entry name" value="ArgRS_core"/>
    <property type="match status" value="1"/>
</dbReference>
<dbReference type="NCBIfam" id="TIGR00456">
    <property type="entry name" value="argS"/>
    <property type="match status" value="1"/>
</dbReference>
<accession>A0A1H0A119</accession>
<dbReference type="Gene3D" id="3.40.50.620">
    <property type="entry name" value="HUPs"/>
    <property type="match status" value="1"/>
</dbReference>
<proteinExistence type="inferred from homology"/>
<sequence>MKLKQYLQNSIQEILNIYSIAWPEKGTISPPKEEKFGDLSSNIALITAKQVKKNPREWAQEIKEKLLNLELIEKIEIAGPGFLNFYFKNKVWQEIVLNILELKESFGTNNFGQNQKIQVEFVSANPTGPLHIGHGRGAAVGDSLARILKFCGYDVSTEYYINDAGRQIRLLGASVWSRYKELLGKKCKFPEDGYKGDYIIDLAKEIIKIKGKELLEINEDESLIFCTNYAKEKILKDIQDDLKNFRVKHDIWFSEKSLVEKGEVEKTLNFLKEKKLVYEKEGALWFKSSLFGDDKDRVLKKSDGSLTYFASDIAYHFNKYQRGFDVIIDIWGADHHGYVPRMKAAIQALGKQKEQLQVILVQLVNLLRNGQQIAMSTRAGQFITLREVYNEVGVDAARFIFLSRKSDSHLDFDLELVKKKSLENPVYYVQYAHARICSIFRKAEEKRISFDQNQGIKNIFLLNTKNDLSILKHLSKFEENLILCSKQLTPHYLSFYLYELATLFHRYYNEHPILTATDTNLIQARLILLMAIKYVLYTGLDLLGVNAPKKM</sequence>
<evidence type="ECO:0000256" key="5">
    <source>
        <dbReference type="ARBA" id="ARBA00022598"/>
    </source>
</evidence>
<dbReference type="Proteomes" id="UP000199602">
    <property type="component" value="Unassembled WGS sequence"/>
</dbReference>
<dbReference type="PANTHER" id="PTHR11956:SF5">
    <property type="entry name" value="ARGININE--TRNA LIGASE, CYTOPLASMIC"/>
    <property type="match status" value="1"/>
</dbReference>
<keyword evidence="8 11" id="KW-0648">Protein biosynthesis</keyword>
<dbReference type="InterPro" id="IPR008909">
    <property type="entry name" value="DALR_anticod-bd"/>
</dbReference>
<reference evidence="15 16" key="1">
    <citation type="submission" date="2016-10" db="EMBL/GenBank/DDBJ databases">
        <authorList>
            <person name="de Groot N.N."/>
        </authorList>
    </citation>
    <scope>NUCLEOTIDE SEQUENCE [LARGE SCALE GENOMIC DNA]</scope>
    <source>
        <strain evidence="15 16">DSM 15269</strain>
    </source>
</reference>
<dbReference type="RefSeq" id="WP_092062108.1">
    <property type="nucleotide sequence ID" value="NZ_FNIN01000001.1"/>
</dbReference>
<evidence type="ECO:0000259" key="13">
    <source>
        <dbReference type="SMART" id="SM00836"/>
    </source>
</evidence>
<dbReference type="InterPro" id="IPR001278">
    <property type="entry name" value="Arg-tRNA-ligase"/>
</dbReference>
<evidence type="ECO:0000256" key="7">
    <source>
        <dbReference type="ARBA" id="ARBA00022840"/>
    </source>
</evidence>
<dbReference type="FunFam" id="1.10.730.10:FF:000008">
    <property type="entry name" value="Arginine--tRNA ligase"/>
    <property type="match status" value="1"/>
</dbReference>
<keyword evidence="6 11" id="KW-0547">Nucleotide-binding</keyword>
<evidence type="ECO:0000256" key="4">
    <source>
        <dbReference type="ARBA" id="ARBA00022490"/>
    </source>
</evidence>
<evidence type="ECO:0000256" key="12">
    <source>
        <dbReference type="RuleBase" id="RU363038"/>
    </source>
</evidence>
<dbReference type="GO" id="GO:0005524">
    <property type="term" value="F:ATP binding"/>
    <property type="evidence" value="ECO:0007669"/>
    <property type="project" value="UniProtKB-UniRule"/>
</dbReference>
<dbReference type="SMART" id="SM00836">
    <property type="entry name" value="DALR_1"/>
    <property type="match status" value="1"/>
</dbReference>
<dbReference type="HAMAP" id="MF_00123">
    <property type="entry name" value="Arg_tRNA_synth"/>
    <property type="match status" value="1"/>
</dbReference>
<dbReference type="InterPro" id="IPR009080">
    <property type="entry name" value="tRNAsynth_Ia_anticodon-bd"/>
</dbReference>
<dbReference type="InterPro" id="IPR001412">
    <property type="entry name" value="aa-tRNA-synth_I_CS"/>
</dbReference>
<dbReference type="FunFam" id="3.40.50.620:FF:000062">
    <property type="entry name" value="Arginine--tRNA ligase"/>
    <property type="match status" value="1"/>
</dbReference>
<comment type="similarity">
    <text evidence="2 11 12">Belongs to the class-I aminoacyl-tRNA synthetase family.</text>
</comment>
<dbReference type="PROSITE" id="PS00178">
    <property type="entry name" value="AA_TRNA_LIGASE_I"/>
    <property type="match status" value="1"/>
</dbReference>
<evidence type="ECO:0000256" key="1">
    <source>
        <dbReference type="ARBA" id="ARBA00004496"/>
    </source>
</evidence>
<dbReference type="EC" id="6.1.1.19" evidence="11"/>
<dbReference type="Gene3D" id="1.10.730.10">
    <property type="entry name" value="Isoleucyl-tRNA Synthetase, Domain 1"/>
    <property type="match status" value="1"/>
</dbReference>
<comment type="subunit">
    <text evidence="3 11">Monomer.</text>
</comment>
<evidence type="ECO:0000259" key="14">
    <source>
        <dbReference type="SMART" id="SM01016"/>
    </source>
</evidence>